<gene>
    <name evidence="3" type="ORF">HanXRQr2_Chr14g0658171</name>
</gene>
<keyword evidence="1" id="KW-0472">Membrane</keyword>
<evidence type="ECO:0000256" key="2">
    <source>
        <dbReference type="SAM" id="SignalP"/>
    </source>
</evidence>
<feature type="signal peptide" evidence="2">
    <location>
        <begin position="1"/>
        <end position="25"/>
    </location>
</feature>
<feature type="chain" id="PRO_5039914110" description="Secreted protein" evidence="2">
    <location>
        <begin position="26"/>
        <end position="106"/>
    </location>
</feature>
<feature type="transmembrane region" description="Helical" evidence="1">
    <location>
        <begin position="12"/>
        <end position="34"/>
    </location>
</feature>
<proteinExistence type="predicted"/>
<comment type="caution">
    <text evidence="3">The sequence shown here is derived from an EMBL/GenBank/DDBJ whole genome shotgun (WGS) entry which is preliminary data.</text>
</comment>
<protein>
    <recommendedName>
        <fullName evidence="5">Secreted protein</fullName>
    </recommendedName>
</protein>
<keyword evidence="1" id="KW-1133">Transmembrane helix</keyword>
<sequence length="106" mass="11532">MACSSWSWTPCLMSLTVCFSSRVVGVNGGCVFLIDLAFGTPCFCRMMAISDRPNFSAVSSGVSPYLLMTCLLIVPLWFSKAQTICKGSKLMSKCGSKVKTNYTLTF</sequence>
<dbReference type="Proteomes" id="UP000215914">
    <property type="component" value="Unassembled WGS sequence"/>
</dbReference>
<dbReference type="EMBL" id="MNCJ02000329">
    <property type="protein sequence ID" value="KAF5770323.1"/>
    <property type="molecule type" value="Genomic_DNA"/>
</dbReference>
<reference evidence="3" key="1">
    <citation type="journal article" date="2017" name="Nature">
        <title>The sunflower genome provides insights into oil metabolism, flowering and Asterid evolution.</title>
        <authorList>
            <person name="Badouin H."/>
            <person name="Gouzy J."/>
            <person name="Grassa C.J."/>
            <person name="Murat F."/>
            <person name="Staton S.E."/>
            <person name="Cottret L."/>
            <person name="Lelandais-Briere C."/>
            <person name="Owens G.L."/>
            <person name="Carrere S."/>
            <person name="Mayjonade B."/>
            <person name="Legrand L."/>
            <person name="Gill N."/>
            <person name="Kane N.C."/>
            <person name="Bowers J.E."/>
            <person name="Hubner S."/>
            <person name="Bellec A."/>
            <person name="Berard A."/>
            <person name="Berges H."/>
            <person name="Blanchet N."/>
            <person name="Boniface M.C."/>
            <person name="Brunel D."/>
            <person name="Catrice O."/>
            <person name="Chaidir N."/>
            <person name="Claudel C."/>
            <person name="Donnadieu C."/>
            <person name="Faraut T."/>
            <person name="Fievet G."/>
            <person name="Helmstetter N."/>
            <person name="King M."/>
            <person name="Knapp S.J."/>
            <person name="Lai Z."/>
            <person name="Le Paslier M.C."/>
            <person name="Lippi Y."/>
            <person name="Lorenzon L."/>
            <person name="Mandel J.R."/>
            <person name="Marage G."/>
            <person name="Marchand G."/>
            <person name="Marquand E."/>
            <person name="Bret-Mestries E."/>
            <person name="Morien E."/>
            <person name="Nambeesan S."/>
            <person name="Nguyen T."/>
            <person name="Pegot-Espagnet P."/>
            <person name="Pouilly N."/>
            <person name="Raftis F."/>
            <person name="Sallet E."/>
            <person name="Schiex T."/>
            <person name="Thomas J."/>
            <person name="Vandecasteele C."/>
            <person name="Vares D."/>
            <person name="Vear F."/>
            <person name="Vautrin S."/>
            <person name="Crespi M."/>
            <person name="Mangin B."/>
            <person name="Burke J.M."/>
            <person name="Salse J."/>
            <person name="Munos S."/>
            <person name="Vincourt P."/>
            <person name="Rieseberg L.H."/>
            <person name="Langlade N.B."/>
        </authorList>
    </citation>
    <scope>NUCLEOTIDE SEQUENCE</scope>
    <source>
        <tissue evidence="3">Leaves</tissue>
    </source>
</reference>
<dbReference type="Gramene" id="mRNA:HanXRQr2_Chr14g0658171">
    <property type="protein sequence ID" value="CDS:HanXRQr2_Chr14g0658171.1"/>
    <property type="gene ID" value="HanXRQr2_Chr14g0658171"/>
</dbReference>
<accession>A0A9K3H909</accession>
<keyword evidence="1" id="KW-0812">Transmembrane</keyword>
<keyword evidence="4" id="KW-1185">Reference proteome</keyword>
<organism evidence="3 4">
    <name type="scientific">Helianthus annuus</name>
    <name type="common">Common sunflower</name>
    <dbReference type="NCBI Taxonomy" id="4232"/>
    <lineage>
        <taxon>Eukaryota</taxon>
        <taxon>Viridiplantae</taxon>
        <taxon>Streptophyta</taxon>
        <taxon>Embryophyta</taxon>
        <taxon>Tracheophyta</taxon>
        <taxon>Spermatophyta</taxon>
        <taxon>Magnoliopsida</taxon>
        <taxon>eudicotyledons</taxon>
        <taxon>Gunneridae</taxon>
        <taxon>Pentapetalae</taxon>
        <taxon>asterids</taxon>
        <taxon>campanulids</taxon>
        <taxon>Asterales</taxon>
        <taxon>Asteraceae</taxon>
        <taxon>Asteroideae</taxon>
        <taxon>Heliantheae alliance</taxon>
        <taxon>Heliantheae</taxon>
        <taxon>Helianthus</taxon>
    </lineage>
</organism>
<evidence type="ECO:0000313" key="4">
    <source>
        <dbReference type="Proteomes" id="UP000215914"/>
    </source>
</evidence>
<name>A0A9K3H909_HELAN</name>
<reference evidence="3" key="2">
    <citation type="submission" date="2020-06" db="EMBL/GenBank/DDBJ databases">
        <title>Helianthus annuus Genome sequencing and assembly Release 2.</title>
        <authorList>
            <person name="Gouzy J."/>
            <person name="Langlade N."/>
            <person name="Munos S."/>
        </authorList>
    </citation>
    <scope>NUCLEOTIDE SEQUENCE</scope>
    <source>
        <tissue evidence="3">Leaves</tissue>
    </source>
</reference>
<feature type="transmembrane region" description="Helical" evidence="1">
    <location>
        <begin position="55"/>
        <end position="78"/>
    </location>
</feature>
<evidence type="ECO:0008006" key="5">
    <source>
        <dbReference type="Google" id="ProtNLM"/>
    </source>
</evidence>
<evidence type="ECO:0000256" key="1">
    <source>
        <dbReference type="SAM" id="Phobius"/>
    </source>
</evidence>
<dbReference type="AlphaFoldDB" id="A0A9K3H909"/>
<keyword evidence="2" id="KW-0732">Signal</keyword>
<evidence type="ECO:0000313" key="3">
    <source>
        <dbReference type="EMBL" id="KAF5770323.1"/>
    </source>
</evidence>